<dbReference type="PANTHER" id="PTHR32022">
    <property type="entry name" value="D-GLUTAMATE CYCLASE, MITOCHONDRIAL"/>
    <property type="match status" value="1"/>
</dbReference>
<dbReference type="Proteomes" id="UP000077961">
    <property type="component" value="Unassembled WGS sequence"/>
</dbReference>
<dbReference type="STRING" id="1462993.A6V36_13100"/>
<dbReference type="AlphaFoldDB" id="A0A1A9MZG6"/>
<dbReference type="Gene3D" id="3.30.2040.10">
    <property type="entry name" value="PSTPO5379-like domain"/>
    <property type="match status" value="1"/>
</dbReference>
<organism evidence="5 7">
    <name type="scientific">Paraburkholderia ginsengiterrae</name>
    <dbReference type="NCBI Taxonomy" id="1462993"/>
    <lineage>
        <taxon>Bacteria</taxon>
        <taxon>Pseudomonadati</taxon>
        <taxon>Pseudomonadota</taxon>
        <taxon>Betaproteobacteria</taxon>
        <taxon>Burkholderiales</taxon>
        <taxon>Burkholderiaceae</taxon>
        <taxon>Paraburkholderia</taxon>
    </lineage>
</organism>
<dbReference type="PIRSF" id="PIRSF029755">
    <property type="entry name" value="UCP029755"/>
    <property type="match status" value="1"/>
</dbReference>
<dbReference type="GO" id="GO:0016829">
    <property type="term" value="F:lyase activity"/>
    <property type="evidence" value="ECO:0007669"/>
    <property type="project" value="UniProtKB-KW"/>
</dbReference>
<sequence>MSYTPSEFRQQIRSRRLSGPTAGYCGDYAQANLAILPRQYADDFLRFCTLNPKACPLLGIGEPGDWRVPALGADLDIRNDVPAFYVYRHGERAEEVRSLDELWRDDLVVFAIGCSFSFEEMLRREGIALRHIEQQVNVPMYRTRERNVAAGVFGGNRVVSMRPMKAADAIRAIQITSRFPAVHGAPVHLGDPSLIGIRDLARPDFGDAVEVRCDEIPVFWACGVTPQTAIESARLPFAIAHKPGHMLVTDILNTTLAVL</sequence>
<dbReference type="OrthoDB" id="149585at2"/>
<keyword evidence="6" id="KW-1185">Reference proteome</keyword>
<dbReference type="Pfam" id="PF07286">
    <property type="entry name" value="D-Glu_cyclase"/>
    <property type="match status" value="1"/>
</dbReference>
<evidence type="ECO:0000313" key="4">
    <source>
        <dbReference type="EMBL" id="OAJ52352.1"/>
    </source>
</evidence>
<dbReference type="RefSeq" id="WP_064271797.1">
    <property type="nucleotide sequence ID" value="NZ_LXJZ01000231.1"/>
</dbReference>
<evidence type="ECO:0000256" key="2">
    <source>
        <dbReference type="ARBA" id="ARBA00023239"/>
    </source>
</evidence>
<evidence type="ECO:0000313" key="5">
    <source>
        <dbReference type="EMBL" id="OAJ52775.1"/>
    </source>
</evidence>
<name>A0A1A9MZG6_9BURK</name>
<protein>
    <recommendedName>
        <fullName evidence="3">Putative hydro-lyase A6V36_13100</fullName>
        <ecNumber evidence="3">4.2.1.-</ecNumber>
    </recommendedName>
</protein>
<accession>A0A1A9MZG6</accession>
<gene>
    <name evidence="4" type="ORF">A6V36_13100</name>
    <name evidence="5" type="ORF">A6V37_10105</name>
</gene>
<dbReference type="Proteomes" id="UP000078116">
    <property type="component" value="Unassembled WGS sequence"/>
</dbReference>
<evidence type="ECO:0000256" key="1">
    <source>
        <dbReference type="ARBA" id="ARBA00007896"/>
    </source>
</evidence>
<dbReference type="InterPro" id="IPR009906">
    <property type="entry name" value="D-Glu_cyclase"/>
</dbReference>
<comment type="similarity">
    <text evidence="1 3">Belongs to the D-glutamate cyclase family.</text>
</comment>
<dbReference type="InterPro" id="IPR016938">
    <property type="entry name" value="UPF0317"/>
</dbReference>
<dbReference type="EC" id="4.2.1.-" evidence="3"/>
<dbReference type="SUPFAM" id="SSF160920">
    <property type="entry name" value="PSTPO5379-like"/>
    <property type="match status" value="1"/>
</dbReference>
<dbReference type="InterPro" id="IPR038021">
    <property type="entry name" value="Putative_hydro-lyase"/>
</dbReference>
<proteinExistence type="inferred from homology"/>
<keyword evidence="2 3" id="KW-0456">Lyase</keyword>
<evidence type="ECO:0000256" key="3">
    <source>
        <dbReference type="HAMAP-Rule" id="MF_01830"/>
    </source>
</evidence>
<evidence type="ECO:0000313" key="6">
    <source>
        <dbReference type="Proteomes" id="UP000077961"/>
    </source>
</evidence>
<dbReference type="EMBL" id="LXJZ01000231">
    <property type="protein sequence ID" value="OAJ52352.1"/>
    <property type="molecule type" value="Genomic_DNA"/>
</dbReference>
<comment type="caution">
    <text evidence="5">The sequence shown here is derived from an EMBL/GenBank/DDBJ whole genome shotgun (WGS) entry which is preliminary data.</text>
</comment>
<reference evidence="6 7" key="1">
    <citation type="submission" date="2016-04" db="EMBL/GenBank/DDBJ databases">
        <title>Reclassification of Paraburkholderia panaciterrae (Farh et al. 2015) Dobritsa &amp; Samadpour 2016 as a later homotypic synonym of Paraburkholderia ginsengiterrae (Farh et al. 2015) Dobritsa &amp; Samadpour 2016.</title>
        <authorList>
            <person name="Dobritsa A.P."/>
            <person name="Kutumbaka K."/>
            <person name="Samadpour M."/>
        </authorList>
    </citation>
    <scope>NUCLEOTIDE SEQUENCE [LARGE SCALE GENOMIC DNA]</scope>
    <source>
        <strain evidence="5 7">DCY85</strain>
        <strain evidence="4 6">DCY85-1</strain>
    </source>
</reference>
<dbReference type="EMBL" id="LXKA01000371">
    <property type="protein sequence ID" value="OAJ52775.1"/>
    <property type="molecule type" value="Genomic_DNA"/>
</dbReference>
<dbReference type="NCBIfam" id="NF003969">
    <property type="entry name" value="PRK05463.1"/>
    <property type="match status" value="1"/>
</dbReference>
<dbReference type="FunFam" id="3.30.2040.10:FF:000001">
    <property type="entry name" value="D-glutamate cyclase, mitochondrial"/>
    <property type="match status" value="1"/>
</dbReference>
<dbReference type="PANTHER" id="PTHR32022:SF10">
    <property type="entry name" value="D-GLUTAMATE CYCLASE, MITOCHONDRIAL"/>
    <property type="match status" value="1"/>
</dbReference>
<dbReference type="Gene3D" id="3.40.1640.10">
    <property type="entry name" value="PSTPO5379-like"/>
    <property type="match status" value="1"/>
</dbReference>
<evidence type="ECO:0000313" key="7">
    <source>
        <dbReference type="Proteomes" id="UP000078116"/>
    </source>
</evidence>
<dbReference type="HAMAP" id="MF_01830">
    <property type="entry name" value="Hydro_lyase"/>
    <property type="match status" value="1"/>
</dbReference>